<evidence type="ECO:0000313" key="1">
    <source>
        <dbReference type="EMBL" id="KAF5179714.1"/>
    </source>
</evidence>
<keyword evidence="2" id="KW-1185">Reference proteome</keyword>
<dbReference type="AlphaFoldDB" id="A0A7J6V3S8"/>
<dbReference type="Proteomes" id="UP000554482">
    <property type="component" value="Unassembled WGS sequence"/>
</dbReference>
<proteinExistence type="predicted"/>
<sequence length="98" mass="11368">MVLITRFDHRYVVVKGRTVKWFKTFGGGGGREGEKGLGVVTCESKLEVRKFRVEKMVMVMLVLRNSGSAEMDRRSKKLKKMFKFLANWVEKMMISFLS</sequence>
<reference evidence="1 2" key="1">
    <citation type="submission" date="2020-06" db="EMBL/GenBank/DDBJ databases">
        <title>Transcriptomic and genomic resources for Thalictrum thalictroides and T. hernandezii: Facilitating candidate gene discovery in an emerging model plant lineage.</title>
        <authorList>
            <person name="Arias T."/>
            <person name="Riano-Pachon D.M."/>
            <person name="Di Stilio V.S."/>
        </authorList>
    </citation>
    <scope>NUCLEOTIDE SEQUENCE [LARGE SCALE GENOMIC DNA]</scope>
    <source>
        <strain evidence="2">cv. WT478/WT964</strain>
        <tissue evidence="1">Leaves</tissue>
    </source>
</reference>
<protein>
    <submittedName>
        <fullName evidence="1">Uncharacterized protein</fullName>
    </submittedName>
</protein>
<organism evidence="1 2">
    <name type="scientific">Thalictrum thalictroides</name>
    <name type="common">Rue-anemone</name>
    <name type="synonym">Anemone thalictroides</name>
    <dbReference type="NCBI Taxonomy" id="46969"/>
    <lineage>
        <taxon>Eukaryota</taxon>
        <taxon>Viridiplantae</taxon>
        <taxon>Streptophyta</taxon>
        <taxon>Embryophyta</taxon>
        <taxon>Tracheophyta</taxon>
        <taxon>Spermatophyta</taxon>
        <taxon>Magnoliopsida</taxon>
        <taxon>Ranunculales</taxon>
        <taxon>Ranunculaceae</taxon>
        <taxon>Thalictroideae</taxon>
        <taxon>Thalictrum</taxon>
    </lineage>
</organism>
<accession>A0A7J6V3S8</accession>
<evidence type="ECO:0000313" key="2">
    <source>
        <dbReference type="Proteomes" id="UP000554482"/>
    </source>
</evidence>
<dbReference type="EMBL" id="JABWDY010038447">
    <property type="protein sequence ID" value="KAF5179714.1"/>
    <property type="molecule type" value="Genomic_DNA"/>
</dbReference>
<name>A0A7J6V3S8_THATH</name>
<comment type="caution">
    <text evidence="1">The sequence shown here is derived from an EMBL/GenBank/DDBJ whole genome shotgun (WGS) entry which is preliminary data.</text>
</comment>
<gene>
    <name evidence="1" type="ORF">FRX31_030699</name>
</gene>